<dbReference type="AlphaFoldDB" id="A0A840CGX2"/>
<dbReference type="PANTHER" id="PTHR34220">
    <property type="entry name" value="SENSOR HISTIDINE KINASE YPDA"/>
    <property type="match status" value="1"/>
</dbReference>
<evidence type="ECO:0000313" key="4">
    <source>
        <dbReference type="Proteomes" id="UP000555103"/>
    </source>
</evidence>
<feature type="transmembrane region" description="Helical" evidence="1">
    <location>
        <begin position="7"/>
        <end position="24"/>
    </location>
</feature>
<evidence type="ECO:0000259" key="2">
    <source>
        <dbReference type="Pfam" id="PF06580"/>
    </source>
</evidence>
<feature type="transmembrane region" description="Helical" evidence="1">
    <location>
        <begin position="129"/>
        <end position="150"/>
    </location>
</feature>
<proteinExistence type="predicted"/>
<name>A0A840CGX2_9BACT</name>
<feature type="transmembrane region" description="Helical" evidence="1">
    <location>
        <begin position="67"/>
        <end position="88"/>
    </location>
</feature>
<dbReference type="RefSeq" id="WP_183306175.1">
    <property type="nucleotide sequence ID" value="NZ_JACIEP010000003.1"/>
</dbReference>
<keyword evidence="1" id="KW-0812">Transmembrane</keyword>
<protein>
    <recommendedName>
        <fullName evidence="2">Signal transduction histidine kinase internal region domain-containing protein</fullName>
    </recommendedName>
</protein>
<evidence type="ECO:0000256" key="1">
    <source>
        <dbReference type="SAM" id="Phobius"/>
    </source>
</evidence>
<organism evidence="3 4">
    <name type="scientific">Dysgonomonas hofstadii</name>
    <dbReference type="NCBI Taxonomy" id="637886"/>
    <lineage>
        <taxon>Bacteria</taxon>
        <taxon>Pseudomonadati</taxon>
        <taxon>Bacteroidota</taxon>
        <taxon>Bacteroidia</taxon>
        <taxon>Bacteroidales</taxon>
        <taxon>Dysgonomonadaceae</taxon>
        <taxon>Dysgonomonas</taxon>
    </lineage>
</organism>
<dbReference type="EMBL" id="JACIEP010000003">
    <property type="protein sequence ID" value="MBB4035237.1"/>
    <property type="molecule type" value="Genomic_DNA"/>
</dbReference>
<dbReference type="GO" id="GO:0016020">
    <property type="term" value="C:membrane"/>
    <property type="evidence" value="ECO:0007669"/>
    <property type="project" value="InterPro"/>
</dbReference>
<keyword evidence="1" id="KW-1133">Transmembrane helix</keyword>
<dbReference type="Proteomes" id="UP000555103">
    <property type="component" value="Unassembled WGS sequence"/>
</dbReference>
<evidence type="ECO:0000313" key="3">
    <source>
        <dbReference type="EMBL" id="MBB4035237.1"/>
    </source>
</evidence>
<dbReference type="InterPro" id="IPR036890">
    <property type="entry name" value="HATPase_C_sf"/>
</dbReference>
<dbReference type="SUPFAM" id="SSF55874">
    <property type="entry name" value="ATPase domain of HSP90 chaperone/DNA topoisomerase II/histidine kinase"/>
    <property type="match status" value="1"/>
</dbReference>
<keyword evidence="1" id="KW-0472">Membrane</keyword>
<comment type="caution">
    <text evidence="3">The sequence shown here is derived from an EMBL/GenBank/DDBJ whole genome shotgun (WGS) entry which is preliminary data.</text>
</comment>
<keyword evidence="4" id="KW-1185">Reference proteome</keyword>
<feature type="transmembrane region" description="Helical" evidence="1">
    <location>
        <begin position="36"/>
        <end position="55"/>
    </location>
</feature>
<feature type="domain" description="Signal transduction histidine kinase internal region" evidence="2">
    <location>
        <begin position="173"/>
        <end position="249"/>
    </location>
</feature>
<sequence length="368" mass="42949">MKNFIKIFPHIIIWAIILIVPVYLISREGTIDYKPYLNYVLQIGVFVILFYANYLYLIDKFFFNKKFLLYILINIGLIVVSVIIRYYISESMRPIPMDMPGMDIRIDDMNMEGRPPKFEGHRRPVGPPFFMRMIFDYVSIIFVIGLSVAIKTTARWYRDSINLEQAKTVQLEADLRNLKSQLNPHFLFNTLNNIYSLIAVNQDRAQEAIHRLSNLLRYVMYDNNEKFVPMDKELEFTRNYIDLMKLRLSPEVKLNVTIDGNGSRDLIASLMFMTLIENAFKHGINSGKDSFINISILVDSGKGVLCTVENSTFEKEKNMESRTGIGLTNLSKRLELLYPDKYEFVTEKRIDSFFALLRIDFGKQKELS</sequence>
<accession>A0A840CGX2</accession>
<dbReference type="InterPro" id="IPR050640">
    <property type="entry name" value="Bact_2-comp_sensor_kinase"/>
</dbReference>
<dbReference type="InterPro" id="IPR010559">
    <property type="entry name" value="Sig_transdc_His_kin_internal"/>
</dbReference>
<dbReference type="Pfam" id="PF06580">
    <property type="entry name" value="His_kinase"/>
    <property type="match status" value="1"/>
</dbReference>
<dbReference type="Gene3D" id="3.30.565.10">
    <property type="entry name" value="Histidine kinase-like ATPase, C-terminal domain"/>
    <property type="match status" value="1"/>
</dbReference>
<dbReference type="PANTHER" id="PTHR34220:SF7">
    <property type="entry name" value="SENSOR HISTIDINE KINASE YPDA"/>
    <property type="match status" value="1"/>
</dbReference>
<gene>
    <name evidence="3" type="ORF">GGR21_001126</name>
</gene>
<reference evidence="3 4" key="1">
    <citation type="submission" date="2020-08" db="EMBL/GenBank/DDBJ databases">
        <title>Genomic Encyclopedia of Type Strains, Phase IV (KMG-IV): sequencing the most valuable type-strain genomes for metagenomic binning, comparative biology and taxonomic classification.</title>
        <authorList>
            <person name="Goeker M."/>
        </authorList>
    </citation>
    <scope>NUCLEOTIDE SEQUENCE [LARGE SCALE GENOMIC DNA]</scope>
    <source>
        <strain evidence="3 4">DSM 104969</strain>
    </source>
</reference>
<dbReference type="GO" id="GO:0000155">
    <property type="term" value="F:phosphorelay sensor kinase activity"/>
    <property type="evidence" value="ECO:0007669"/>
    <property type="project" value="InterPro"/>
</dbReference>